<evidence type="ECO:0000259" key="9">
    <source>
        <dbReference type="PROSITE" id="PS50102"/>
    </source>
</evidence>
<dbReference type="InterPro" id="IPR052374">
    <property type="entry name" value="SERAC1"/>
</dbReference>
<evidence type="ECO:0000256" key="5">
    <source>
        <dbReference type="ARBA" id="ARBA00023128"/>
    </source>
</evidence>
<dbReference type="Gene3D" id="3.30.70.330">
    <property type="match status" value="1"/>
</dbReference>
<dbReference type="GO" id="GO:0003723">
    <property type="term" value="F:RNA binding"/>
    <property type="evidence" value="ECO:0007669"/>
    <property type="project" value="UniProtKB-UniRule"/>
</dbReference>
<gene>
    <name evidence="11" type="primary">LOC112286569</name>
    <name evidence="10" type="ORF">PHYPA_012822</name>
</gene>
<dbReference type="PaxDb" id="3218-PP1S78_20V6.1"/>
<evidence type="ECO:0000313" key="12">
    <source>
        <dbReference type="Proteomes" id="UP000006727"/>
    </source>
</evidence>
<dbReference type="EnsemblPlants" id="Pp3c9_17530V3.1">
    <property type="protein sequence ID" value="Pp3c9_17530V3.1"/>
    <property type="gene ID" value="Pp3c9_17530"/>
</dbReference>
<dbReference type="GeneID" id="112286569"/>
<evidence type="ECO:0000256" key="6">
    <source>
        <dbReference type="ARBA" id="ARBA00023136"/>
    </source>
</evidence>
<dbReference type="EMBL" id="ABEU02000009">
    <property type="protein sequence ID" value="PNR48346.1"/>
    <property type="molecule type" value="Genomic_DNA"/>
</dbReference>
<reference evidence="11" key="3">
    <citation type="submission" date="2020-12" db="UniProtKB">
        <authorList>
            <consortium name="EnsemblPlants"/>
        </authorList>
    </citation>
    <scope>IDENTIFICATION</scope>
</reference>
<comment type="subcellular location">
    <subcellularLocation>
        <location evidence="2">Endoplasmic reticulum</location>
    </subcellularLocation>
    <subcellularLocation>
        <location evidence="3">Membrane</location>
    </subcellularLocation>
    <subcellularLocation>
        <location evidence="1">Mitochondrion</location>
    </subcellularLocation>
</comment>
<name>A0A2K1K3J2_PHYPA</name>
<dbReference type="Gramene" id="Pp3c9_17530V3.1">
    <property type="protein sequence ID" value="Pp3c9_17530V3.1"/>
    <property type="gene ID" value="Pp3c9_17530"/>
</dbReference>
<evidence type="ECO:0000313" key="11">
    <source>
        <dbReference type="EnsemblPlants" id="Pp3c9_17530V3.1"/>
    </source>
</evidence>
<evidence type="ECO:0000256" key="2">
    <source>
        <dbReference type="ARBA" id="ARBA00004240"/>
    </source>
</evidence>
<dbReference type="Pfam" id="PF00076">
    <property type="entry name" value="RRM_1"/>
    <property type="match status" value="1"/>
</dbReference>
<dbReference type="Gramene" id="Pp3c9_17530V3.2">
    <property type="protein sequence ID" value="Pp3c9_17530V3.2"/>
    <property type="gene ID" value="Pp3c9_17530"/>
</dbReference>
<dbReference type="RefSeq" id="XP_024384314.1">
    <property type="nucleotide sequence ID" value="XM_024528546.2"/>
</dbReference>
<keyword evidence="5" id="KW-0496">Mitochondrion</keyword>
<feature type="region of interest" description="Disordered" evidence="8">
    <location>
        <begin position="1"/>
        <end position="48"/>
    </location>
</feature>
<dbReference type="SUPFAM" id="SSF53474">
    <property type="entry name" value="alpha/beta-Hydrolases"/>
    <property type="match status" value="1"/>
</dbReference>
<dbReference type="STRING" id="3218.A0A2K1K3J2"/>
<dbReference type="PANTHER" id="PTHR48182">
    <property type="entry name" value="PROTEIN SERAC1"/>
    <property type="match status" value="1"/>
</dbReference>
<reference evidence="10 12" key="1">
    <citation type="journal article" date="2008" name="Science">
        <title>The Physcomitrella genome reveals evolutionary insights into the conquest of land by plants.</title>
        <authorList>
            <person name="Rensing S."/>
            <person name="Lang D."/>
            <person name="Zimmer A."/>
            <person name="Terry A."/>
            <person name="Salamov A."/>
            <person name="Shapiro H."/>
            <person name="Nishiyama T."/>
            <person name="Perroud P.-F."/>
            <person name="Lindquist E."/>
            <person name="Kamisugi Y."/>
            <person name="Tanahashi T."/>
            <person name="Sakakibara K."/>
            <person name="Fujita T."/>
            <person name="Oishi K."/>
            <person name="Shin-I T."/>
            <person name="Kuroki Y."/>
            <person name="Toyoda A."/>
            <person name="Suzuki Y."/>
            <person name="Hashimoto A."/>
            <person name="Yamaguchi K."/>
            <person name="Sugano A."/>
            <person name="Kohara Y."/>
            <person name="Fujiyama A."/>
            <person name="Anterola A."/>
            <person name="Aoki S."/>
            <person name="Ashton N."/>
            <person name="Barbazuk W.B."/>
            <person name="Barker E."/>
            <person name="Bennetzen J."/>
            <person name="Bezanilla M."/>
            <person name="Blankenship R."/>
            <person name="Cho S.H."/>
            <person name="Dutcher S."/>
            <person name="Estelle M."/>
            <person name="Fawcett J.A."/>
            <person name="Gundlach H."/>
            <person name="Hanada K."/>
            <person name="Heyl A."/>
            <person name="Hicks K.A."/>
            <person name="Hugh J."/>
            <person name="Lohr M."/>
            <person name="Mayer K."/>
            <person name="Melkozernov A."/>
            <person name="Murata T."/>
            <person name="Nelson D."/>
            <person name="Pils B."/>
            <person name="Prigge M."/>
            <person name="Reiss B."/>
            <person name="Renner T."/>
            <person name="Rombauts S."/>
            <person name="Rushton P."/>
            <person name="Sanderfoot A."/>
            <person name="Schween G."/>
            <person name="Shiu S.-H."/>
            <person name="Stueber K."/>
            <person name="Theodoulou F.L."/>
            <person name="Tu H."/>
            <person name="Van de Peer Y."/>
            <person name="Verrier P.J."/>
            <person name="Waters E."/>
            <person name="Wood A."/>
            <person name="Yang L."/>
            <person name="Cove D."/>
            <person name="Cuming A."/>
            <person name="Hasebe M."/>
            <person name="Lucas S."/>
            <person name="Mishler D.B."/>
            <person name="Reski R."/>
            <person name="Grigoriev I."/>
            <person name="Quatrano R.S."/>
            <person name="Boore J.L."/>
        </authorList>
    </citation>
    <scope>NUCLEOTIDE SEQUENCE [LARGE SCALE GENOMIC DNA]</scope>
    <source>
        <strain evidence="11 12">cv. Gransden 2004</strain>
    </source>
</reference>
<evidence type="ECO:0000256" key="1">
    <source>
        <dbReference type="ARBA" id="ARBA00004173"/>
    </source>
</evidence>
<dbReference type="GO" id="GO:0005783">
    <property type="term" value="C:endoplasmic reticulum"/>
    <property type="evidence" value="ECO:0007669"/>
    <property type="project" value="UniProtKB-SubCell"/>
</dbReference>
<dbReference type="SUPFAM" id="SSF54928">
    <property type="entry name" value="RNA-binding domain, RBD"/>
    <property type="match status" value="1"/>
</dbReference>
<dbReference type="EnsemblPlants" id="Pp3c9_17530V3.2">
    <property type="protein sequence ID" value="Pp3c9_17530V3.2"/>
    <property type="gene ID" value="Pp3c9_17530"/>
</dbReference>
<feature type="region of interest" description="Disordered" evidence="8">
    <location>
        <begin position="124"/>
        <end position="143"/>
    </location>
</feature>
<feature type="compositionally biased region" description="Polar residues" evidence="8">
    <location>
        <begin position="158"/>
        <end position="195"/>
    </location>
</feature>
<dbReference type="InterPro" id="IPR035979">
    <property type="entry name" value="RBD_domain_sf"/>
</dbReference>
<evidence type="ECO:0000256" key="4">
    <source>
        <dbReference type="ARBA" id="ARBA00022824"/>
    </source>
</evidence>
<dbReference type="Gene3D" id="3.40.50.1820">
    <property type="entry name" value="alpha/beta hydrolase"/>
    <property type="match status" value="1"/>
</dbReference>
<evidence type="ECO:0000256" key="8">
    <source>
        <dbReference type="SAM" id="MobiDB-lite"/>
    </source>
</evidence>
<dbReference type="PANTHER" id="PTHR48182:SF2">
    <property type="entry name" value="PROTEIN SERAC1"/>
    <property type="match status" value="1"/>
</dbReference>
<dbReference type="OrthoDB" id="1938233at2759"/>
<sequence length="674" mass="74016">MGNGGGKCASREQSARSSRPPRLRSKRRETLVQASTSSVALKPSSSKEKAIEFDPATLVPVIGKKDPTEVAKFNDDGDNRIDTNITFDVDNAANESGRRLQDDEIQRVDMKVADMLLEDRSIPVNNRTADPGQIPAIPGETEDDAYGFSVETPLERSASLTDSENQGSLTAPLATSETEGATSHNSRTSADTTASPRDYQPWKEWFSNCTGELGEKVLDVVFFHGLQRGHGRSAREKTWTNSDGALWPRDWLPRLLEGILNGRKLRVLGIAYNAQASSWRTGDYGVRADGHKDIAHNLSQILIVSESCPLGRNPFVLVSHSYGGIVIKSLVAYCNGVSNSPLERGMDRLKIAESHAAAKFMEELQACVFYGVPHRGSIFATIASCFLLRTGRTVSELRPGSREILQLNREYELAMQKRHVIQYAFVETIPVVWNCMVVDSSSARGSLDDHEYVALPGTSHKTVCKHRTIQSVGIVKFVELIKKVATALDPAPLVVPISTNENAYSGHPIHRGDAAQNCNEETQGRDMKVADAFLLEDRSIPVNNRTADPGQIPAVPAHVTNMIRDKAPAPTRKDTCAAAQLGSTLYVGNLAWSVGEADLAKVCQGLHVGDVKKVEVIYDQQRRKSRGFAFVTMATNDDAHALISALDGFYMRGRALKVNFAHKWLTPRFKRREG</sequence>
<dbReference type="GO" id="GO:0005739">
    <property type="term" value="C:mitochondrion"/>
    <property type="evidence" value="ECO:0007669"/>
    <property type="project" value="UniProtKB-SubCell"/>
</dbReference>
<evidence type="ECO:0000256" key="7">
    <source>
        <dbReference type="PROSITE-ProRule" id="PRU00176"/>
    </source>
</evidence>
<evidence type="ECO:0000256" key="3">
    <source>
        <dbReference type="ARBA" id="ARBA00004370"/>
    </source>
</evidence>
<keyword evidence="12" id="KW-1185">Reference proteome</keyword>
<protein>
    <recommendedName>
        <fullName evidence="9">RRM domain-containing protein</fullName>
    </recommendedName>
</protein>
<keyword evidence="7" id="KW-0694">RNA-binding</keyword>
<organism evidence="10">
    <name type="scientific">Physcomitrium patens</name>
    <name type="common">Spreading-leaved earth moss</name>
    <name type="synonym">Physcomitrella patens</name>
    <dbReference type="NCBI Taxonomy" id="3218"/>
    <lineage>
        <taxon>Eukaryota</taxon>
        <taxon>Viridiplantae</taxon>
        <taxon>Streptophyta</taxon>
        <taxon>Embryophyta</taxon>
        <taxon>Bryophyta</taxon>
        <taxon>Bryophytina</taxon>
        <taxon>Bryopsida</taxon>
        <taxon>Funariidae</taxon>
        <taxon>Funariales</taxon>
        <taxon>Funariaceae</taxon>
        <taxon>Physcomitrium</taxon>
    </lineage>
</organism>
<proteinExistence type="predicted"/>
<dbReference type="PROSITE" id="PS50102">
    <property type="entry name" value="RRM"/>
    <property type="match status" value="1"/>
</dbReference>
<dbReference type="InterPro" id="IPR029058">
    <property type="entry name" value="AB_hydrolase_fold"/>
</dbReference>
<feature type="region of interest" description="Disordered" evidence="8">
    <location>
        <begin position="155"/>
        <end position="197"/>
    </location>
</feature>
<dbReference type="AlphaFoldDB" id="A0A2K1K3J2"/>
<evidence type="ECO:0000313" key="10">
    <source>
        <dbReference type="EMBL" id="PNR48346.1"/>
    </source>
</evidence>
<feature type="domain" description="RRM" evidence="9">
    <location>
        <begin position="583"/>
        <end position="663"/>
    </location>
</feature>
<dbReference type="InterPro" id="IPR012677">
    <property type="entry name" value="Nucleotide-bd_a/b_plait_sf"/>
</dbReference>
<dbReference type="InterPro" id="IPR000504">
    <property type="entry name" value="RRM_dom"/>
</dbReference>
<keyword evidence="4" id="KW-0256">Endoplasmic reticulum</keyword>
<accession>A0A2K1K3J2</accession>
<dbReference type="SMART" id="SM00360">
    <property type="entry name" value="RRM"/>
    <property type="match status" value="1"/>
</dbReference>
<reference evidence="10 12" key="2">
    <citation type="journal article" date="2018" name="Plant J.">
        <title>The Physcomitrella patens chromosome-scale assembly reveals moss genome structure and evolution.</title>
        <authorList>
            <person name="Lang D."/>
            <person name="Ullrich K.K."/>
            <person name="Murat F."/>
            <person name="Fuchs J."/>
            <person name="Jenkins J."/>
            <person name="Haas F.B."/>
            <person name="Piednoel M."/>
            <person name="Gundlach H."/>
            <person name="Van Bel M."/>
            <person name="Meyberg R."/>
            <person name="Vives C."/>
            <person name="Morata J."/>
            <person name="Symeonidi A."/>
            <person name="Hiss M."/>
            <person name="Muchero W."/>
            <person name="Kamisugi Y."/>
            <person name="Saleh O."/>
            <person name="Blanc G."/>
            <person name="Decker E.L."/>
            <person name="van Gessel N."/>
            <person name="Grimwood J."/>
            <person name="Hayes R.D."/>
            <person name="Graham S.W."/>
            <person name="Gunter L.E."/>
            <person name="McDaniel S.F."/>
            <person name="Hoernstein S.N.W."/>
            <person name="Larsson A."/>
            <person name="Li F.W."/>
            <person name="Perroud P.F."/>
            <person name="Phillips J."/>
            <person name="Ranjan P."/>
            <person name="Rokshar D.S."/>
            <person name="Rothfels C.J."/>
            <person name="Schneider L."/>
            <person name="Shu S."/>
            <person name="Stevenson D.W."/>
            <person name="Thummler F."/>
            <person name="Tillich M."/>
            <person name="Villarreal Aguilar J.C."/>
            <person name="Widiez T."/>
            <person name="Wong G.K."/>
            <person name="Wymore A."/>
            <person name="Zhang Y."/>
            <person name="Zimmer A.D."/>
            <person name="Quatrano R.S."/>
            <person name="Mayer K.F.X."/>
            <person name="Goodstein D."/>
            <person name="Casacuberta J.M."/>
            <person name="Vandepoele K."/>
            <person name="Reski R."/>
            <person name="Cuming A.C."/>
            <person name="Tuskan G.A."/>
            <person name="Maumus F."/>
            <person name="Salse J."/>
            <person name="Schmutz J."/>
            <person name="Rensing S.A."/>
        </authorList>
    </citation>
    <scope>NUCLEOTIDE SEQUENCE [LARGE SCALE GENOMIC DNA]</scope>
    <source>
        <strain evidence="11 12">cv. Gransden 2004</strain>
    </source>
</reference>
<keyword evidence="6" id="KW-0472">Membrane</keyword>
<dbReference type="GO" id="GO:0016020">
    <property type="term" value="C:membrane"/>
    <property type="evidence" value="ECO:0007669"/>
    <property type="project" value="UniProtKB-SubCell"/>
</dbReference>
<dbReference type="Proteomes" id="UP000006727">
    <property type="component" value="Chromosome 9"/>
</dbReference>